<dbReference type="EMBL" id="PQFF01000471">
    <property type="protein sequence ID" value="RHZ48295.1"/>
    <property type="molecule type" value="Genomic_DNA"/>
</dbReference>
<protein>
    <recommendedName>
        <fullName evidence="4">Sequence orphan</fullName>
    </recommendedName>
</protein>
<feature type="signal peptide" evidence="1">
    <location>
        <begin position="1"/>
        <end position="25"/>
    </location>
</feature>
<feature type="chain" id="PRO_5017467247" description="Sequence orphan" evidence="1">
    <location>
        <begin position="26"/>
        <end position="372"/>
    </location>
</feature>
<accession>A0A397GB98</accession>
<proteinExistence type="predicted"/>
<sequence>MKSQSIYSLLLLCVLTFTRFLTITAKSCVDFPNPLNPSEKVIVECPPTANTYANVKRETTNFFQVNHTCYSTTAMCDKIKEAYNDAGKEISKTLKLKQIIYVNSTFIDFLDITLLGATSVARTIKLISDDKITRYYPQALVKQFSFDPHPEYSDFDIISSFNAGQEWWFRTDNETIKSNQYDFYAVLLHELMHGLGFVPGWGNALETSDNQNTTGLTPNLDFTGGSEIEFAGFTENIFDKFVKTIINNTVNTLTYYTYQLNEAIPIGTPFNNYSEFVTKMKSSPQWKYAEFALISATTNDSSSINHVSDEKYEPTEDFLMTWSFNPGETLEYLIQKGGNYKSPIGPRLLSILESMGYETEAYPNSIKPTYEY</sequence>
<dbReference type="AlphaFoldDB" id="A0A397GB98"/>
<comment type="caution">
    <text evidence="2">The sequence shown here is derived from an EMBL/GenBank/DDBJ whole genome shotgun (WGS) entry which is preliminary data.</text>
</comment>
<reference evidence="2 3" key="1">
    <citation type="submission" date="2018-08" db="EMBL/GenBank/DDBJ databases">
        <title>Genome and evolution of the arbuscular mycorrhizal fungus Diversispora epigaea (formerly Glomus versiforme) and its bacterial endosymbionts.</title>
        <authorList>
            <person name="Sun X."/>
            <person name="Fei Z."/>
            <person name="Harrison M."/>
        </authorList>
    </citation>
    <scope>NUCLEOTIDE SEQUENCE [LARGE SCALE GENOMIC DNA]</scope>
    <source>
        <strain evidence="2 3">IT104</strain>
    </source>
</reference>
<organism evidence="2 3">
    <name type="scientific">Diversispora epigaea</name>
    <dbReference type="NCBI Taxonomy" id="1348612"/>
    <lineage>
        <taxon>Eukaryota</taxon>
        <taxon>Fungi</taxon>
        <taxon>Fungi incertae sedis</taxon>
        <taxon>Mucoromycota</taxon>
        <taxon>Glomeromycotina</taxon>
        <taxon>Glomeromycetes</taxon>
        <taxon>Diversisporales</taxon>
        <taxon>Diversisporaceae</taxon>
        <taxon>Diversispora</taxon>
    </lineage>
</organism>
<evidence type="ECO:0000313" key="3">
    <source>
        <dbReference type="Proteomes" id="UP000266861"/>
    </source>
</evidence>
<evidence type="ECO:0000313" key="2">
    <source>
        <dbReference type="EMBL" id="RHZ48295.1"/>
    </source>
</evidence>
<dbReference type="OrthoDB" id="73465at2759"/>
<evidence type="ECO:0000256" key="1">
    <source>
        <dbReference type="SAM" id="SignalP"/>
    </source>
</evidence>
<dbReference type="SUPFAM" id="SSF55486">
    <property type="entry name" value="Metalloproteases ('zincins'), catalytic domain"/>
    <property type="match status" value="1"/>
</dbReference>
<name>A0A397GB98_9GLOM</name>
<evidence type="ECO:0008006" key="4">
    <source>
        <dbReference type="Google" id="ProtNLM"/>
    </source>
</evidence>
<keyword evidence="1" id="KW-0732">Signal</keyword>
<gene>
    <name evidence="2" type="ORF">Glove_553g57</name>
</gene>
<dbReference type="Proteomes" id="UP000266861">
    <property type="component" value="Unassembled WGS sequence"/>
</dbReference>
<keyword evidence="3" id="KW-1185">Reference proteome</keyword>